<keyword evidence="5" id="KW-0436">Ligase</keyword>
<dbReference type="InterPro" id="IPR002698">
    <property type="entry name" value="FTHF_cligase"/>
</dbReference>
<dbReference type="GO" id="GO:0030272">
    <property type="term" value="F:5-formyltetrahydrofolate cyclo-ligase activity"/>
    <property type="evidence" value="ECO:0007669"/>
    <property type="project" value="UniProtKB-EC"/>
</dbReference>
<keyword evidence="4" id="KW-0479">Metal-binding</keyword>
<evidence type="ECO:0000313" key="5">
    <source>
        <dbReference type="EMBL" id="MCS3919200.1"/>
    </source>
</evidence>
<protein>
    <recommendedName>
        <fullName evidence="4">5-formyltetrahydrofolate cyclo-ligase</fullName>
        <ecNumber evidence="4">6.3.3.2</ecNumber>
    </recommendedName>
</protein>
<name>A0ABT2EMX4_9BACT</name>
<dbReference type="PANTHER" id="PTHR23407">
    <property type="entry name" value="ATPASE INHIBITOR/5-FORMYLTETRAHYDROFOLATE CYCLO-LIGASE"/>
    <property type="match status" value="1"/>
</dbReference>
<dbReference type="NCBIfam" id="TIGR02727">
    <property type="entry name" value="MTHFS_bact"/>
    <property type="match status" value="1"/>
</dbReference>
<dbReference type="RefSeq" id="WP_020250233.1">
    <property type="nucleotide sequence ID" value="NZ_CP130454.1"/>
</dbReference>
<evidence type="ECO:0000256" key="4">
    <source>
        <dbReference type="RuleBase" id="RU361279"/>
    </source>
</evidence>
<proteinExistence type="inferred from homology"/>
<gene>
    <name evidence="5" type="ORF">M2350_001600</name>
</gene>
<evidence type="ECO:0000256" key="2">
    <source>
        <dbReference type="ARBA" id="ARBA00022741"/>
    </source>
</evidence>
<organism evidence="5 6">
    <name type="scientific">Candidatus Fervidibacter sacchari</name>
    <dbReference type="NCBI Taxonomy" id="1448929"/>
    <lineage>
        <taxon>Bacteria</taxon>
        <taxon>Candidatus Fervidibacterota</taxon>
        <taxon>Candidatus Fervidibacter</taxon>
    </lineage>
</organism>
<comment type="similarity">
    <text evidence="1 4">Belongs to the 5-formyltetrahydrofolate cyclo-ligase family.</text>
</comment>
<sequence>MTKEQIRQMVKERIEAMPPDERFRLTQIILQRARSFLLTTNAQLAAFYMPIPDEIDIVPLIRWWQQRGLQVALPRTLRQEKRLEFRKVNRLDVDLQLGALGILEPKPSCPLVMPEEIELIVVPGRAFDECCNRLGRGLGYYDRFLKNLPERTLKVALAFEFQIVKRIPTKPNDVPMDVVITERRTLMCPK</sequence>
<dbReference type="EMBL" id="JANUCP010000002">
    <property type="protein sequence ID" value="MCS3919200.1"/>
    <property type="molecule type" value="Genomic_DNA"/>
</dbReference>
<dbReference type="InterPro" id="IPR024185">
    <property type="entry name" value="FTHF_cligase-like_sf"/>
</dbReference>
<dbReference type="EC" id="6.3.3.2" evidence="4"/>
<dbReference type="PANTHER" id="PTHR23407:SF1">
    <property type="entry name" value="5-FORMYLTETRAHYDROFOLATE CYCLO-LIGASE"/>
    <property type="match status" value="1"/>
</dbReference>
<evidence type="ECO:0000256" key="1">
    <source>
        <dbReference type="ARBA" id="ARBA00010638"/>
    </source>
</evidence>
<dbReference type="InterPro" id="IPR037171">
    <property type="entry name" value="NagB/RpiA_transferase-like"/>
</dbReference>
<dbReference type="SUPFAM" id="SSF100950">
    <property type="entry name" value="NagB/RpiA/CoA transferase-like"/>
    <property type="match status" value="1"/>
</dbReference>
<dbReference type="Proteomes" id="UP001204798">
    <property type="component" value="Unassembled WGS sequence"/>
</dbReference>
<dbReference type="Gene3D" id="3.40.50.10420">
    <property type="entry name" value="NagB/RpiA/CoA transferase-like"/>
    <property type="match status" value="1"/>
</dbReference>
<dbReference type="Pfam" id="PF01812">
    <property type="entry name" value="5-FTHF_cyc-lig"/>
    <property type="match status" value="1"/>
</dbReference>
<keyword evidence="2 4" id="KW-0547">Nucleotide-binding</keyword>
<evidence type="ECO:0000313" key="6">
    <source>
        <dbReference type="Proteomes" id="UP001204798"/>
    </source>
</evidence>
<keyword evidence="4" id="KW-0460">Magnesium</keyword>
<evidence type="ECO:0000256" key="3">
    <source>
        <dbReference type="ARBA" id="ARBA00022840"/>
    </source>
</evidence>
<dbReference type="PIRSF" id="PIRSF006806">
    <property type="entry name" value="FTHF_cligase"/>
    <property type="match status" value="1"/>
</dbReference>
<reference evidence="5 6" key="1">
    <citation type="submission" date="2022-08" db="EMBL/GenBank/DDBJ databases">
        <title>Bacterial and archaeal communities from various locations to study Microbial Dark Matter (Phase II).</title>
        <authorList>
            <person name="Stepanauskas R."/>
        </authorList>
    </citation>
    <scope>NUCLEOTIDE SEQUENCE [LARGE SCALE GENOMIC DNA]</scope>
    <source>
        <strain evidence="5 6">PD1</strain>
    </source>
</reference>
<comment type="catalytic activity">
    <reaction evidence="4">
        <text>(6S)-5-formyl-5,6,7,8-tetrahydrofolate + ATP = (6R)-5,10-methenyltetrahydrofolate + ADP + phosphate</text>
        <dbReference type="Rhea" id="RHEA:10488"/>
        <dbReference type="ChEBI" id="CHEBI:30616"/>
        <dbReference type="ChEBI" id="CHEBI:43474"/>
        <dbReference type="ChEBI" id="CHEBI:57455"/>
        <dbReference type="ChEBI" id="CHEBI:57457"/>
        <dbReference type="ChEBI" id="CHEBI:456216"/>
        <dbReference type="EC" id="6.3.3.2"/>
    </reaction>
</comment>
<comment type="caution">
    <text evidence="5">The sequence shown here is derived from an EMBL/GenBank/DDBJ whole genome shotgun (WGS) entry which is preliminary data.</text>
</comment>
<keyword evidence="6" id="KW-1185">Reference proteome</keyword>
<comment type="cofactor">
    <cofactor evidence="4">
        <name>Mg(2+)</name>
        <dbReference type="ChEBI" id="CHEBI:18420"/>
    </cofactor>
</comment>
<accession>A0ABT2EMX4</accession>
<keyword evidence="3 4" id="KW-0067">ATP-binding</keyword>